<protein>
    <submittedName>
        <fullName evidence="2">Uncharacterized protein</fullName>
    </submittedName>
</protein>
<feature type="non-terminal residue" evidence="2">
    <location>
        <position position="1"/>
    </location>
</feature>
<feature type="region of interest" description="Disordered" evidence="1">
    <location>
        <begin position="1"/>
        <end position="79"/>
    </location>
</feature>
<keyword evidence="3" id="KW-1185">Reference proteome</keyword>
<dbReference type="AlphaFoldDB" id="A0A401TSY1"/>
<sequence>GDAPGHGDVDGEDEEPEQEQQFRSEASHGAEPPPSAGEAAATVRRPGAAALGLSRARGLGNHSRLHFANFPHNNRENDK</sequence>
<comment type="caution">
    <text evidence="2">The sequence shown here is derived from an EMBL/GenBank/DDBJ whole genome shotgun (WGS) entry which is preliminary data.</text>
</comment>
<dbReference type="EMBL" id="BEZZ01164735">
    <property type="protein sequence ID" value="GCC45749.1"/>
    <property type="molecule type" value="Genomic_DNA"/>
</dbReference>
<feature type="compositionally biased region" description="Low complexity" evidence="1">
    <location>
        <begin position="36"/>
        <end position="60"/>
    </location>
</feature>
<accession>A0A401TSY1</accession>
<dbReference type="Proteomes" id="UP000287033">
    <property type="component" value="Unassembled WGS sequence"/>
</dbReference>
<evidence type="ECO:0000313" key="2">
    <source>
        <dbReference type="EMBL" id="GCC45749.1"/>
    </source>
</evidence>
<evidence type="ECO:0000313" key="3">
    <source>
        <dbReference type="Proteomes" id="UP000287033"/>
    </source>
</evidence>
<gene>
    <name evidence="2" type="ORF">chiPu_0029738</name>
</gene>
<name>A0A401TSY1_CHIPU</name>
<evidence type="ECO:0000256" key="1">
    <source>
        <dbReference type="SAM" id="MobiDB-lite"/>
    </source>
</evidence>
<reference evidence="2 3" key="1">
    <citation type="journal article" date="2018" name="Nat. Ecol. Evol.">
        <title>Shark genomes provide insights into elasmobranch evolution and the origin of vertebrates.</title>
        <authorList>
            <person name="Hara Y"/>
            <person name="Yamaguchi K"/>
            <person name="Onimaru K"/>
            <person name="Kadota M"/>
            <person name="Koyanagi M"/>
            <person name="Keeley SD"/>
            <person name="Tatsumi K"/>
            <person name="Tanaka K"/>
            <person name="Motone F"/>
            <person name="Kageyama Y"/>
            <person name="Nozu R"/>
            <person name="Adachi N"/>
            <person name="Nishimura O"/>
            <person name="Nakagawa R"/>
            <person name="Tanegashima C"/>
            <person name="Kiyatake I"/>
            <person name="Matsumoto R"/>
            <person name="Murakumo K"/>
            <person name="Nishida K"/>
            <person name="Terakita A"/>
            <person name="Kuratani S"/>
            <person name="Sato K"/>
            <person name="Hyodo S Kuraku.S."/>
        </authorList>
    </citation>
    <scope>NUCLEOTIDE SEQUENCE [LARGE SCALE GENOMIC DNA]</scope>
</reference>
<organism evidence="2 3">
    <name type="scientific">Chiloscyllium punctatum</name>
    <name type="common">Brownbanded bambooshark</name>
    <name type="synonym">Hemiscyllium punctatum</name>
    <dbReference type="NCBI Taxonomy" id="137246"/>
    <lineage>
        <taxon>Eukaryota</taxon>
        <taxon>Metazoa</taxon>
        <taxon>Chordata</taxon>
        <taxon>Craniata</taxon>
        <taxon>Vertebrata</taxon>
        <taxon>Chondrichthyes</taxon>
        <taxon>Elasmobranchii</taxon>
        <taxon>Galeomorphii</taxon>
        <taxon>Galeoidea</taxon>
        <taxon>Orectolobiformes</taxon>
        <taxon>Hemiscylliidae</taxon>
        <taxon>Chiloscyllium</taxon>
    </lineage>
</organism>
<proteinExistence type="predicted"/>